<dbReference type="GO" id="GO:0005886">
    <property type="term" value="C:plasma membrane"/>
    <property type="evidence" value="ECO:0007669"/>
    <property type="project" value="UniProtKB-SubCell"/>
</dbReference>
<protein>
    <submittedName>
        <fullName evidence="10">Pilus assembly protein PilC</fullName>
    </submittedName>
</protein>
<keyword evidence="11" id="KW-1185">Reference proteome</keyword>
<feature type="transmembrane region" description="Helical" evidence="8">
    <location>
        <begin position="220"/>
        <end position="239"/>
    </location>
</feature>
<evidence type="ECO:0000256" key="3">
    <source>
        <dbReference type="ARBA" id="ARBA00022475"/>
    </source>
</evidence>
<organism evidence="10 11">
    <name type="scientific">Thermodesulfatator autotrophicus</name>
    <dbReference type="NCBI Taxonomy" id="1795632"/>
    <lineage>
        <taxon>Bacteria</taxon>
        <taxon>Pseudomonadati</taxon>
        <taxon>Thermodesulfobacteriota</taxon>
        <taxon>Thermodesulfobacteria</taxon>
        <taxon>Thermodesulfobacteriales</taxon>
        <taxon>Thermodesulfatatoraceae</taxon>
        <taxon>Thermodesulfatator</taxon>
    </lineage>
</organism>
<gene>
    <name evidence="10" type="ORF">TH606_02295</name>
</gene>
<dbReference type="FunFam" id="1.20.81.30:FF:000001">
    <property type="entry name" value="Type II secretion system protein F"/>
    <property type="match status" value="2"/>
</dbReference>
<comment type="caution">
    <text evidence="10">The sequence shown here is derived from an EMBL/GenBank/DDBJ whole genome shotgun (WGS) entry which is preliminary data.</text>
</comment>
<evidence type="ECO:0000256" key="6">
    <source>
        <dbReference type="ARBA" id="ARBA00022989"/>
    </source>
</evidence>
<name>A0A177E9W9_9BACT</name>
<dbReference type="GO" id="GO:0015628">
    <property type="term" value="P:protein secretion by the type II secretion system"/>
    <property type="evidence" value="ECO:0007669"/>
    <property type="project" value="TreeGrafter"/>
</dbReference>
<proteinExistence type="inferred from homology"/>
<feature type="transmembrane region" description="Helical" evidence="8">
    <location>
        <begin position="373"/>
        <end position="393"/>
    </location>
</feature>
<evidence type="ECO:0000259" key="9">
    <source>
        <dbReference type="Pfam" id="PF00482"/>
    </source>
</evidence>
<dbReference type="Proteomes" id="UP000076964">
    <property type="component" value="Unassembled WGS sequence"/>
</dbReference>
<dbReference type="STRING" id="1795632.TH606_02295"/>
<evidence type="ECO:0000313" key="10">
    <source>
        <dbReference type="EMBL" id="OAG28311.1"/>
    </source>
</evidence>
<dbReference type="Gene3D" id="1.20.81.30">
    <property type="entry name" value="Type II secretion system (T2SS), domain F"/>
    <property type="match status" value="2"/>
</dbReference>
<comment type="subcellular location">
    <subcellularLocation>
        <location evidence="1">Cell inner membrane</location>
        <topology evidence="1">Multi-pass membrane protein</topology>
    </subcellularLocation>
</comment>
<dbReference type="OrthoDB" id="9805682at2"/>
<sequence length="402" mass="44701">MPVYEWVGKNPAGETVKGTIEAADEKIVRIKLRRQKITPVKIKAKGSGLLARLSTPKKVKPKEIVVFTRQLAAMLEAGLPLIQALDSLAHQQKNPYFKEVIFKIKKDVEEGTPFSGALKQYPKIFDRFYHHMIEAGESSGNLELSLKRLATYMEKSLALKAKVKKAMIYPAIVLFVTVIVLSIIMLFVVPTFEKMFSEMGHALPLPTQIVIEASRLTKKYFPHFIGGIILSIFLLRRYYRTEKGRLHLDALFLKLPLFGNLFRKVAVARFSRTLSTLIMSGVSIIDALSIAARTAGNVVVERTINQVRQSVQEGQSIAEPLSKSGIFPYMVVQMVSVGEASGTLEKMLDKVADFFEEEVDNTVDALSQMIEPVMIVFLGGVIGGIIISLYLPIFKLGEVVAG</sequence>
<feature type="transmembrane region" description="Helical" evidence="8">
    <location>
        <begin position="166"/>
        <end position="189"/>
    </location>
</feature>
<dbReference type="RefSeq" id="WP_068541080.1">
    <property type="nucleotide sequence ID" value="NZ_LSFI01000007.1"/>
</dbReference>
<feature type="domain" description="Type II secretion system protein GspF" evidence="9">
    <location>
        <begin position="270"/>
        <end position="392"/>
    </location>
</feature>
<evidence type="ECO:0000256" key="8">
    <source>
        <dbReference type="SAM" id="Phobius"/>
    </source>
</evidence>
<keyword evidence="3" id="KW-1003">Cell membrane</keyword>
<keyword evidence="7 8" id="KW-0472">Membrane</keyword>
<evidence type="ECO:0000256" key="5">
    <source>
        <dbReference type="ARBA" id="ARBA00022692"/>
    </source>
</evidence>
<keyword evidence="6 8" id="KW-1133">Transmembrane helix</keyword>
<dbReference type="PANTHER" id="PTHR30012:SF7">
    <property type="entry name" value="PROTEIN TRANSPORT PROTEIN HOFC HOMOLOG"/>
    <property type="match status" value="1"/>
</dbReference>
<evidence type="ECO:0000256" key="7">
    <source>
        <dbReference type="ARBA" id="ARBA00023136"/>
    </source>
</evidence>
<dbReference type="InterPro" id="IPR042094">
    <property type="entry name" value="T2SS_GspF_sf"/>
</dbReference>
<dbReference type="EMBL" id="LSFI01000007">
    <property type="protein sequence ID" value="OAG28311.1"/>
    <property type="molecule type" value="Genomic_DNA"/>
</dbReference>
<dbReference type="InterPro" id="IPR018076">
    <property type="entry name" value="T2SS_GspF_dom"/>
</dbReference>
<keyword evidence="4" id="KW-0997">Cell inner membrane</keyword>
<dbReference type="PRINTS" id="PR00812">
    <property type="entry name" value="BCTERIALGSPF"/>
</dbReference>
<accession>A0A177E9W9</accession>
<comment type="similarity">
    <text evidence="2">Belongs to the GSP F family.</text>
</comment>
<dbReference type="PANTHER" id="PTHR30012">
    <property type="entry name" value="GENERAL SECRETION PATHWAY PROTEIN"/>
    <property type="match status" value="1"/>
</dbReference>
<dbReference type="InterPro" id="IPR003004">
    <property type="entry name" value="GspF/PilC"/>
</dbReference>
<feature type="domain" description="Type II secretion system protein GspF" evidence="9">
    <location>
        <begin position="67"/>
        <end position="190"/>
    </location>
</feature>
<evidence type="ECO:0000256" key="4">
    <source>
        <dbReference type="ARBA" id="ARBA00022519"/>
    </source>
</evidence>
<reference evidence="10 11" key="1">
    <citation type="submission" date="2016-02" db="EMBL/GenBank/DDBJ databases">
        <title>Draft genome sequence of Thermodesulfatator sp. S606.</title>
        <authorList>
            <person name="Lai Q."/>
            <person name="Cao J."/>
            <person name="Dupont S."/>
            <person name="Shao Z."/>
            <person name="Jebbar M."/>
            <person name="Alain K."/>
        </authorList>
    </citation>
    <scope>NUCLEOTIDE SEQUENCE [LARGE SCALE GENOMIC DNA]</scope>
    <source>
        <strain evidence="10 11">S606</strain>
    </source>
</reference>
<evidence type="ECO:0000313" key="11">
    <source>
        <dbReference type="Proteomes" id="UP000076964"/>
    </source>
</evidence>
<dbReference type="Pfam" id="PF00482">
    <property type="entry name" value="T2SSF"/>
    <property type="match status" value="2"/>
</dbReference>
<keyword evidence="5 8" id="KW-0812">Transmembrane</keyword>
<dbReference type="AlphaFoldDB" id="A0A177E9W9"/>
<evidence type="ECO:0000256" key="1">
    <source>
        <dbReference type="ARBA" id="ARBA00004429"/>
    </source>
</evidence>
<evidence type="ECO:0000256" key="2">
    <source>
        <dbReference type="ARBA" id="ARBA00005745"/>
    </source>
</evidence>